<dbReference type="Pfam" id="PF00106">
    <property type="entry name" value="adh_short"/>
    <property type="match status" value="1"/>
</dbReference>
<sequence length="249" mass="26714">MAVPQSVLITGANRGIGLGLVHAYLKLSGVKHVFGTARDPAAATEFASIKDPRFHALKMDVLCDESVKKAAEETTKILGSDGLNLLINNSGIFEKYDVLETPDRKTLNKVIEVNATSQLIVTQFFLPLLRKAAASTSVWGIQRAAVIMMSSGAASIVDNTSGSKFIPAVAYRMSKAALNQLMKTLAVDFEPHGILVASIAPGHVATDMGGKNADITVDESCSAMLDTFSKWKKEHSGGFFRRNGDPFPF</sequence>
<protein>
    <submittedName>
        <fullName evidence="4">Uncharacterized protein</fullName>
    </submittedName>
</protein>
<dbReference type="WBParaSite" id="MBELARI_LOCUS6517">
    <property type="protein sequence ID" value="MBELARI_LOCUS6517"/>
    <property type="gene ID" value="MBELARI_LOCUS6517"/>
</dbReference>
<evidence type="ECO:0000313" key="4">
    <source>
        <dbReference type="WBParaSite" id="MBELARI_LOCUS6517"/>
    </source>
</evidence>
<dbReference type="AlphaFoldDB" id="A0AAF3JAH0"/>
<keyword evidence="3" id="KW-1185">Reference proteome</keyword>
<keyword evidence="1" id="KW-0521">NADP</keyword>
<reference evidence="4" key="1">
    <citation type="submission" date="2024-02" db="UniProtKB">
        <authorList>
            <consortium name="WormBaseParasite"/>
        </authorList>
    </citation>
    <scope>IDENTIFICATION</scope>
</reference>
<dbReference type="CDD" id="cd05325">
    <property type="entry name" value="carb_red_sniffer_like_SDR_c"/>
    <property type="match status" value="1"/>
</dbReference>
<dbReference type="InterPro" id="IPR051468">
    <property type="entry name" value="Fungal_SecMetab_SDRs"/>
</dbReference>
<dbReference type="PANTHER" id="PTHR43544">
    <property type="entry name" value="SHORT-CHAIN DEHYDROGENASE/REDUCTASE"/>
    <property type="match status" value="1"/>
</dbReference>
<dbReference type="GO" id="GO:0016491">
    <property type="term" value="F:oxidoreductase activity"/>
    <property type="evidence" value="ECO:0007669"/>
    <property type="project" value="UniProtKB-KW"/>
</dbReference>
<accession>A0AAF3JAH0</accession>
<dbReference type="InterPro" id="IPR002347">
    <property type="entry name" value="SDR_fam"/>
</dbReference>
<dbReference type="InterPro" id="IPR036291">
    <property type="entry name" value="NAD(P)-bd_dom_sf"/>
</dbReference>
<evidence type="ECO:0000256" key="2">
    <source>
        <dbReference type="ARBA" id="ARBA00023002"/>
    </source>
</evidence>
<evidence type="ECO:0000313" key="3">
    <source>
        <dbReference type="Proteomes" id="UP000887575"/>
    </source>
</evidence>
<dbReference type="Proteomes" id="UP000887575">
    <property type="component" value="Unassembled WGS sequence"/>
</dbReference>
<evidence type="ECO:0000256" key="1">
    <source>
        <dbReference type="ARBA" id="ARBA00022857"/>
    </source>
</evidence>
<name>A0AAF3JAH0_9BILA</name>
<dbReference type="GO" id="GO:0005737">
    <property type="term" value="C:cytoplasm"/>
    <property type="evidence" value="ECO:0007669"/>
    <property type="project" value="TreeGrafter"/>
</dbReference>
<dbReference type="SUPFAM" id="SSF51735">
    <property type="entry name" value="NAD(P)-binding Rossmann-fold domains"/>
    <property type="match status" value="1"/>
</dbReference>
<dbReference type="PRINTS" id="PR00081">
    <property type="entry name" value="GDHRDH"/>
</dbReference>
<keyword evidence="2" id="KW-0560">Oxidoreductase</keyword>
<dbReference type="PANTHER" id="PTHR43544:SF7">
    <property type="entry name" value="NADB-LER2"/>
    <property type="match status" value="1"/>
</dbReference>
<organism evidence="3 4">
    <name type="scientific">Mesorhabditis belari</name>
    <dbReference type="NCBI Taxonomy" id="2138241"/>
    <lineage>
        <taxon>Eukaryota</taxon>
        <taxon>Metazoa</taxon>
        <taxon>Ecdysozoa</taxon>
        <taxon>Nematoda</taxon>
        <taxon>Chromadorea</taxon>
        <taxon>Rhabditida</taxon>
        <taxon>Rhabditina</taxon>
        <taxon>Rhabditomorpha</taxon>
        <taxon>Rhabditoidea</taxon>
        <taxon>Rhabditidae</taxon>
        <taxon>Mesorhabditinae</taxon>
        <taxon>Mesorhabditis</taxon>
    </lineage>
</organism>
<dbReference type="Gene3D" id="3.40.50.720">
    <property type="entry name" value="NAD(P)-binding Rossmann-like Domain"/>
    <property type="match status" value="1"/>
</dbReference>
<proteinExistence type="predicted"/>